<dbReference type="OrthoDB" id="8589195at2"/>
<dbReference type="CDD" id="cd00038">
    <property type="entry name" value="CAP_ED"/>
    <property type="match status" value="1"/>
</dbReference>
<dbReference type="Gene3D" id="2.60.120.10">
    <property type="entry name" value="Jelly Rolls"/>
    <property type="match status" value="1"/>
</dbReference>
<evidence type="ECO:0000259" key="1">
    <source>
        <dbReference type="PROSITE" id="PS50042"/>
    </source>
</evidence>
<keyword evidence="3" id="KW-1185">Reference proteome</keyword>
<evidence type="ECO:0000313" key="2">
    <source>
        <dbReference type="EMBL" id="GAP33555.1"/>
    </source>
</evidence>
<reference evidence="3" key="1">
    <citation type="submission" date="2015-07" db="EMBL/GenBank/DDBJ databases">
        <title>Discovery of a poly(ethylene terephthalate assimilation.</title>
        <authorList>
            <person name="Yoshida S."/>
            <person name="Hiraga K."/>
            <person name="Takehana T."/>
            <person name="Taniguchi I."/>
            <person name="Yamaji H."/>
            <person name="Maeda Y."/>
            <person name="Toyohara K."/>
            <person name="Miyamoto K."/>
            <person name="Kimura Y."/>
            <person name="Oda K."/>
        </authorList>
    </citation>
    <scope>NUCLEOTIDE SEQUENCE [LARGE SCALE GENOMIC DNA]</scope>
    <source>
        <strain evidence="3">NBRC 110686 / TISTR 2288 / 201-F6</strain>
    </source>
</reference>
<dbReference type="PROSITE" id="PS50042">
    <property type="entry name" value="CNMP_BINDING_3"/>
    <property type="match status" value="1"/>
</dbReference>
<dbReference type="Proteomes" id="UP000037660">
    <property type="component" value="Unassembled WGS sequence"/>
</dbReference>
<dbReference type="PANTHER" id="PTHR24567">
    <property type="entry name" value="CRP FAMILY TRANSCRIPTIONAL REGULATORY PROTEIN"/>
    <property type="match status" value="1"/>
</dbReference>
<organism evidence="2 3">
    <name type="scientific">Piscinibacter sakaiensis</name>
    <name type="common">Ideonella sakaiensis</name>
    <dbReference type="NCBI Taxonomy" id="1547922"/>
    <lineage>
        <taxon>Bacteria</taxon>
        <taxon>Pseudomonadati</taxon>
        <taxon>Pseudomonadota</taxon>
        <taxon>Betaproteobacteria</taxon>
        <taxon>Burkholderiales</taxon>
        <taxon>Sphaerotilaceae</taxon>
        <taxon>Piscinibacter</taxon>
    </lineage>
</organism>
<dbReference type="STRING" id="1547922.ISF6_0001"/>
<dbReference type="RefSeq" id="WP_054017739.1">
    <property type="nucleotide sequence ID" value="NZ_BBYR01000001.1"/>
</dbReference>
<dbReference type="InterPro" id="IPR014710">
    <property type="entry name" value="RmlC-like_jellyroll"/>
</dbReference>
<dbReference type="InterPro" id="IPR018490">
    <property type="entry name" value="cNMP-bd_dom_sf"/>
</dbReference>
<reference evidence="2 3" key="2">
    <citation type="journal article" date="2016" name="Science">
        <title>A bacterium that degrades and assimilates poly(ethylene terephthalate).</title>
        <authorList>
            <person name="Yoshida S."/>
            <person name="Hiraga K."/>
            <person name="Takehana T."/>
            <person name="Taniguchi I."/>
            <person name="Yamaji H."/>
            <person name="Maeda Y."/>
            <person name="Toyohara K."/>
            <person name="Miyamoto K."/>
            <person name="Kimura Y."/>
            <person name="Oda K."/>
        </authorList>
    </citation>
    <scope>NUCLEOTIDE SEQUENCE [LARGE SCALE GENOMIC DNA]</scope>
    <source>
        <strain evidence="3">NBRC 110686 / TISTR 2288 / 201-F6</strain>
    </source>
</reference>
<dbReference type="GO" id="GO:0003700">
    <property type="term" value="F:DNA-binding transcription factor activity"/>
    <property type="evidence" value="ECO:0007669"/>
    <property type="project" value="TreeGrafter"/>
</dbReference>
<dbReference type="SUPFAM" id="SSF51206">
    <property type="entry name" value="cAMP-binding domain-like"/>
    <property type="match status" value="1"/>
</dbReference>
<dbReference type="AlphaFoldDB" id="A0A0K8NUC9"/>
<dbReference type="InterPro" id="IPR000595">
    <property type="entry name" value="cNMP-bd_dom"/>
</dbReference>
<name>A0A0K8NUC9_PISS1</name>
<dbReference type="PANTHER" id="PTHR24567:SF74">
    <property type="entry name" value="HTH-TYPE TRANSCRIPTIONAL REGULATOR ARCR"/>
    <property type="match status" value="1"/>
</dbReference>
<dbReference type="SMART" id="SM00100">
    <property type="entry name" value="cNMP"/>
    <property type="match status" value="1"/>
</dbReference>
<comment type="caution">
    <text evidence="2">The sequence shown here is derived from an EMBL/GenBank/DDBJ whole genome shotgun (WGS) entry which is preliminary data.</text>
</comment>
<gene>
    <name evidence="2" type="ORF">ISF6_0001</name>
</gene>
<protein>
    <submittedName>
        <fullName evidence="2">cAMP-binding proteins</fullName>
    </submittedName>
</protein>
<dbReference type="Pfam" id="PF00027">
    <property type="entry name" value="cNMP_binding"/>
    <property type="match status" value="1"/>
</dbReference>
<evidence type="ECO:0000313" key="3">
    <source>
        <dbReference type="Proteomes" id="UP000037660"/>
    </source>
</evidence>
<dbReference type="GO" id="GO:0005829">
    <property type="term" value="C:cytosol"/>
    <property type="evidence" value="ECO:0007669"/>
    <property type="project" value="TreeGrafter"/>
</dbReference>
<accession>A0A0K8NUC9</accession>
<feature type="domain" description="Cyclic nucleotide-binding" evidence="1">
    <location>
        <begin position="40"/>
        <end position="163"/>
    </location>
</feature>
<sequence length="202" mass="20898">MTDPARPTLATTPTTRAARSLTETPALADLAAQLLQTEGALSDLGLEDAAAVVGYMGLVTFPAGATVFREGDSSRTSYLLLVLSGEVSVETADPRGGGQVAISILGPGNIIGEMGLLDGSPRSATCIATTALQAGGLSRKALEKLIEDNPRVGAKLLVGLSKRLAARLRGMSDQLLMYAQLTESMQQEIQALKARAGGGTRF</sequence>
<dbReference type="EMBL" id="BBYR01000001">
    <property type="protein sequence ID" value="GAP33555.1"/>
    <property type="molecule type" value="Genomic_DNA"/>
</dbReference>
<dbReference type="InterPro" id="IPR050397">
    <property type="entry name" value="Env_Response_Regulators"/>
</dbReference>
<proteinExistence type="predicted"/>